<dbReference type="AlphaFoldDB" id="W0GQL3"/>
<dbReference type="Proteomes" id="UP000019260">
    <property type="component" value="Chromosome"/>
</dbReference>
<dbReference type="STRING" id="838561.P344_06015"/>
<evidence type="ECO:0000259" key="1">
    <source>
        <dbReference type="SMART" id="SM00382"/>
    </source>
</evidence>
<dbReference type="GO" id="GO:0005524">
    <property type="term" value="F:ATP binding"/>
    <property type="evidence" value="ECO:0007669"/>
    <property type="project" value="InterPro"/>
</dbReference>
<dbReference type="Pfam" id="PF01695">
    <property type="entry name" value="IstB_IS21"/>
    <property type="match status" value="1"/>
</dbReference>
<protein>
    <recommendedName>
        <fullName evidence="1">AAA+ ATPase domain-containing protein</fullName>
    </recommendedName>
</protein>
<dbReference type="RefSeq" id="WP_025317740.1">
    <property type="nucleotide sequence ID" value="NZ_CP002082.1"/>
</dbReference>
<evidence type="ECO:0000313" key="2">
    <source>
        <dbReference type="EMBL" id="AHI58510.1"/>
    </source>
</evidence>
<dbReference type="PATRIC" id="fig|838561.3.peg.1154"/>
<dbReference type="KEGG" id="smia:P344_06015"/>
<sequence>MGQSGLLAKIKANAELIQNLKDINFDQRHWQQFQDFFVEYLDNYHLCEYNPNLALCPQSFQGYKYYFIYENNILVLTRVECNHRIAYNELHRVKNNYVVYDFSDELFKLRLNDVDQDLNFKNLKKIIEQMIKFVKGTRKKGLYIYGNPGVGKTYLAIRLANTLANNGKKIAFISVINLINKIKASFNLSVNDSSLVEKLLSSDVLFLDDIGGESVSAWVRDDLLFRILNDRVSQNKPVFFTSNFNLTKLILLYCNIKNDLHDSATNQIKALRIVDRIRGLASEIELLGNSRRGMEE</sequence>
<dbReference type="HOGENOM" id="CLU_077384_0_0_14"/>
<name>W0GQL3_9MOLU</name>
<reference evidence="2 3" key="1">
    <citation type="submission" date="2013-09" db="EMBL/GenBank/DDBJ databases">
        <title>Complete genome sequence of Spiroplasma mirum suckling mouse cataract agent.</title>
        <authorList>
            <person name="Landry C.A."/>
            <person name="Bastian F.O."/>
            <person name="Thune R.L."/>
        </authorList>
    </citation>
    <scope>NUCLEOTIDE SEQUENCE [LARGE SCALE GENOMIC DNA]</scope>
    <source>
        <strain evidence="2 3">SMCA</strain>
    </source>
</reference>
<dbReference type="InterPro" id="IPR002611">
    <property type="entry name" value="IstB_ATP-bd"/>
</dbReference>
<feature type="domain" description="AAA+ ATPase" evidence="1">
    <location>
        <begin position="138"/>
        <end position="262"/>
    </location>
</feature>
<dbReference type="eggNOG" id="COG1484">
    <property type="taxonomic scope" value="Bacteria"/>
</dbReference>
<dbReference type="OrthoDB" id="61127at2"/>
<dbReference type="SMART" id="SM00382">
    <property type="entry name" value="AAA"/>
    <property type="match status" value="1"/>
</dbReference>
<accession>W0GQL3</accession>
<dbReference type="PANTHER" id="PTHR30050:SF8">
    <property type="entry name" value="PRIMOSOMAL PROTEIN DNAI"/>
    <property type="match status" value="1"/>
</dbReference>
<dbReference type="KEGG" id="smir:SMM_1007"/>
<organism evidence="2 3">
    <name type="scientific">Spiroplasma mirum ATCC 29335</name>
    <dbReference type="NCBI Taxonomy" id="838561"/>
    <lineage>
        <taxon>Bacteria</taxon>
        <taxon>Bacillati</taxon>
        <taxon>Mycoplasmatota</taxon>
        <taxon>Mollicutes</taxon>
        <taxon>Entomoplasmatales</taxon>
        <taxon>Spiroplasmataceae</taxon>
        <taxon>Spiroplasma</taxon>
    </lineage>
</organism>
<dbReference type="SUPFAM" id="SSF52540">
    <property type="entry name" value="P-loop containing nucleoside triphosphate hydrolases"/>
    <property type="match status" value="1"/>
</dbReference>
<dbReference type="InterPro" id="IPR003593">
    <property type="entry name" value="AAA+_ATPase"/>
</dbReference>
<dbReference type="InterPro" id="IPR027417">
    <property type="entry name" value="P-loop_NTPase"/>
</dbReference>
<dbReference type="GO" id="GO:0006260">
    <property type="term" value="P:DNA replication"/>
    <property type="evidence" value="ECO:0007669"/>
    <property type="project" value="TreeGrafter"/>
</dbReference>
<proteinExistence type="predicted"/>
<keyword evidence="3" id="KW-1185">Reference proteome</keyword>
<gene>
    <name evidence="2" type="ORF">P344_06015</name>
</gene>
<dbReference type="Gene3D" id="3.40.50.300">
    <property type="entry name" value="P-loop containing nucleotide triphosphate hydrolases"/>
    <property type="match status" value="1"/>
</dbReference>
<evidence type="ECO:0000313" key="3">
    <source>
        <dbReference type="Proteomes" id="UP000019260"/>
    </source>
</evidence>
<dbReference type="CDD" id="cd00009">
    <property type="entry name" value="AAA"/>
    <property type="match status" value="1"/>
</dbReference>
<dbReference type="PANTHER" id="PTHR30050">
    <property type="entry name" value="CHROMOSOMAL REPLICATION INITIATOR PROTEIN DNAA"/>
    <property type="match status" value="1"/>
</dbReference>
<dbReference type="EMBL" id="CP006720">
    <property type="protein sequence ID" value="AHI58510.1"/>
    <property type="molecule type" value="Genomic_DNA"/>
</dbReference>